<reference evidence="2 3" key="1">
    <citation type="journal article" date="2010" name="Genome Biol.">
        <title>A first genome assembly of the barley fungal pathogen Pyrenophora teres f. teres.</title>
        <authorList>
            <person name="Ellwood S.R."/>
            <person name="Liu Z."/>
            <person name="Syme R.A."/>
            <person name="Lai Z."/>
            <person name="Hane J.K."/>
            <person name="Keiper F."/>
            <person name="Moffat C.S."/>
            <person name="Oliver R.P."/>
            <person name="Friesen T.L."/>
        </authorList>
    </citation>
    <scope>NUCLEOTIDE SEQUENCE [LARGE SCALE GENOMIC DNA]</scope>
    <source>
        <strain evidence="2 3">0-1</strain>
    </source>
</reference>
<keyword evidence="3" id="KW-1185">Reference proteome</keyword>
<feature type="compositionally biased region" description="Polar residues" evidence="1">
    <location>
        <begin position="140"/>
        <end position="152"/>
    </location>
</feature>
<evidence type="ECO:0000313" key="2">
    <source>
        <dbReference type="EMBL" id="EFQ87674.1"/>
    </source>
</evidence>
<dbReference type="OrthoDB" id="3798031at2759"/>
<organism evidence="3">
    <name type="scientific">Pyrenophora teres f. teres (strain 0-1)</name>
    <name type="common">Barley net blotch fungus</name>
    <name type="synonym">Drechslera teres f. teres</name>
    <dbReference type="NCBI Taxonomy" id="861557"/>
    <lineage>
        <taxon>Eukaryota</taxon>
        <taxon>Fungi</taxon>
        <taxon>Dikarya</taxon>
        <taxon>Ascomycota</taxon>
        <taxon>Pezizomycotina</taxon>
        <taxon>Dothideomycetes</taxon>
        <taxon>Pleosporomycetidae</taxon>
        <taxon>Pleosporales</taxon>
        <taxon>Pleosporineae</taxon>
        <taxon>Pleosporaceae</taxon>
        <taxon>Pyrenophora</taxon>
    </lineage>
</organism>
<dbReference type="KEGG" id="pte:PTT_16713"/>
<evidence type="ECO:0000313" key="3">
    <source>
        <dbReference type="Proteomes" id="UP000001067"/>
    </source>
</evidence>
<dbReference type="Proteomes" id="UP000001067">
    <property type="component" value="Unassembled WGS sequence"/>
</dbReference>
<proteinExistence type="predicted"/>
<evidence type="ECO:0000256" key="1">
    <source>
        <dbReference type="SAM" id="MobiDB-lite"/>
    </source>
</evidence>
<dbReference type="HOGENOM" id="CLU_903568_0_0_1"/>
<name>E3S2W2_PYRTT</name>
<sequence>MEALETNHERYIADHADAMAANHDTITSLVARFQQSMTGLGTRRPNWKRGPLQITRDTINDLEEKVSLLMMHVRDIVKQLENRGSIPDGEHWASFDIVEQMNEELKKPPLQAERDQKADIQFKLDKLDSDNLALPIDNDANYQCPTSPAKGSQQHDQKQHGKHVYHPKVKAMVSRSAGSGQSSMSLTYAPRNASAIPVARADIESSSRPKLSAVSLGTNSRIPIPMGVPNGLIYSPAILERGHQPAADHTLMLGNAAALVVLIADDVSTLSDQMVPRAVNDCRLSTRPHTKAYVAIEFLTIQFSSNRP</sequence>
<accession>E3S2W2</accession>
<gene>
    <name evidence="2" type="ORF">PTT_16713</name>
</gene>
<dbReference type="EMBL" id="GL536839">
    <property type="protein sequence ID" value="EFQ87674.1"/>
    <property type="molecule type" value="Genomic_DNA"/>
</dbReference>
<feature type="region of interest" description="Disordered" evidence="1">
    <location>
        <begin position="138"/>
        <end position="164"/>
    </location>
</feature>
<dbReference type="AlphaFoldDB" id="E3S2W2"/>
<protein>
    <submittedName>
        <fullName evidence="2">Uncharacterized protein</fullName>
    </submittedName>
</protein>